<feature type="repeat" description="WD" evidence="3">
    <location>
        <begin position="92"/>
        <end position="135"/>
    </location>
</feature>
<dbReference type="Gene3D" id="1.25.40.10">
    <property type="entry name" value="Tetratricopeptide repeat domain"/>
    <property type="match status" value="1"/>
</dbReference>
<dbReference type="Gene3D" id="2.130.10.10">
    <property type="entry name" value="YVTN repeat-like/Quinoprotein amine dehydrogenase"/>
    <property type="match status" value="1"/>
</dbReference>
<accession>A0A0J7K9C7</accession>
<evidence type="ECO:0000256" key="1">
    <source>
        <dbReference type="ARBA" id="ARBA00022574"/>
    </source>
</evidence>
<keyword evidence="1 3" id="KW-0853">WD repeat</keyword>
<keyword evidence="2" id="KW-0677">Repeat</keyword>
<dbReference type="GO" id="GO:0005737">
    <property type="term" value="C:cytoplasm"/>
    <property type="evidence" value="ECO:0007669"/>
    <property type="project" value="TreeGrafter"/>
</dbReference>
<dbReference type="PANTHER" id="PTHR15574:SF40">
    <property type="entry name" value="WD AND TETRATRICOPEPTIDE REPEATS PROTEIN 1"/>
    <property type="match status" value="1"/>
</dbReference>
<dbReference type="PROSITE" id="PS50294">
    <property type="entry name" value="WD_REPEATS_REGION"/>
    <property type="match status" value="1"/>
</dbReference>
<dbReference type="STRING" id="67767.A0A0J7K9C7"/>
<dbReference type="InterPro" id="IPR019734">
    <property type="entry name" value="TPR_rpt"/>
</dbReference>
<reference evidence="4 5" key="1">
    <citation type="submission" date="2015-04" db="EMBL/GenBank/DDBJ databases">
        <title>Lasius niger genome sequencing.</title>
        <authorList>
            <person name="Konorov E.A."/>
            <person name="Nikitin M.A."/>
            <person name="Kirill M.V."/>
            <person name="Chang P."/>
        </authorList>
    </citation>
    <scope>NUCLEOTIDE SEQUENCE [LARGE SCALE GENOMIC DNA]</scope>
    <source>
        <tissue evidence="4">Whole</tissue>
    </source>
</reference>
<dbReference type="OrthoDB" id="4869960at2759"/>
<evidence type="ECO:0000256" key="2">
    <source>
        <dbReference type="ARBA" id="ARBA00022737"/>
    </source>
</evidence>
<dbReference type="InterPro" id="IPR001680">
    <property type="entry name" value="WD40_rpt"/>
</dbReference>
<dbReference type="InterPro" id="IPR036322">
    <property type="entry name" value="WD40_repeat_dom_sf"/>
</dbReference>
<keyword evidence="5" id="KW-1185">Reference proteome</keyword>
<dbReference type="InterPro" id="IPR045151">
    <property type="entry name" value="DCAF8"/>
</dbReference>
<evidence type="ECO:0000256" key="3">
    <source>
        <dbReference type="PROSITE-ProRule" id="PRU00221"/>
    </source>
</evidence>
<dbReference type="SUPFAM" id="SSF48452">
    <property type="entry name" value="TPR-like"/>
    <property type="match status" value="1"/>
</dbReference>
<sequence>MFPNIQKKDYRVVDLVRQREIQDSVTHTVLQKLHVTENLISRLGLEKELNGHTGCVNCLEWNETGQMLASASDDKDIILWDPFRYEKKLVLHSGHRGNIFSVKFMPKSNDSILVSGAADCRIRVHDLTLSEPIFTCKCHKQRIKRIATVPSIPFLFWSAGEDGLFLQYDIRTPHICRNNNHNVLVNLVYHMGRYAEGKCIAVNPRKPELVAIGANDAYIRMYDRRMIKLSQVPPSPSIHDNSDWANISTYRAGKGDPDDNIPLGSTQYFIAGSIEQDQEFGKYYMKQNDVSYTEDLVDKTIKILPPHVEELKRQANEGFEQQKYSLAINLYNKAISYCPMAAVLFANRAAAYMKRAWDGDIYAALRDCQTTLLLDSEHVKAHFRLARCLFDLNRSIEADKVLKNFQQKFPEYTSNSACKALKMDIKEAIDAGKDVTQTSQSFFPISEYEQEWRRNTIDYKMRFCGHCNTTTDIKEANFFGK</sequence>
<dbReference type="SUPFAM" id="SSF50978">
    <property type="entry name" value="WD40 repeat-like"/>
    <property type="match status" value="1"/>
</dbReference>
<dbReference type="GO" id="GO:0080008">
    <property type="term" value="C:Cul4-RING E3 ubiquitin ligase complex"/>
    <property type="evidence" value="ECO:0007669"/>
    <property type="project" value="TreeGrafter"/>
</dbReference>
<proteinExistence type="predicted"/>
<dbReference type="PROSITE" id="PS50082">
    <property type="entry name" value="WD_REPEATS_2"/>
    <property type="match status" value="2"/>
</dbReference>
<dbReference type="InterPro" id="IPR015943">
    <property type="entry name" value="WD40/YVTN_repeat-like_dom_sf"/>
</dbReference>
<dbReference type="InterPro" id="IPR011990">
    <property type="entry name" value="TPR-like_helical_dom_sf"/>
</dbReference>
<feature type="repeat" description="WD" evidence="3">
    <location>
        <begin position="49"/>
        <end position="81"/>
    </location>
</feature>
<dbReference type="EMBL" id="LBMM01011138">
    <property type="protein sequence ID" value="KMQ87008.1"/>
    <property type="molecule type" value="Genomic_DNA"/>
</dbReference>
<evidence type="ECO:0000313" key="5">
    <source>
        <dbReference type="Proteomes" id="UP000036403"/>
    </source>
</evidence>
<evidence type="ECO:0000313" key="4">
    <source>
        <dbReference type="EMBL" id="KMQ87008.1"/>
    </source>
</evidence>
<dbReference type="AlphaFoldDB" id="A0A0J7K9C7"/>
<dbReference type="SMART" id="SM00320">
    <property type="entry name" value="WD40"/>
    <property type="match status" value="4"/>
</dbReference>
<dbReference type="SMART" id="SM00028">
    <property type="entry name" value="TPR"/>
    <property type="match status" value="3"/>
</dbReference>
<comment type="caution">
    <text evidence="4">The sequence shown here is derived from an EMBL/GenBank/DDBJ whole genome shotgun (WGS) entry which is preliminary data.</text>
</comment>
<protein>
    <submittedName>
        <fullName evidence="4">Wd and tetratricopeptide repeats protein 1</fullName>
    </submittedName>
</protein>
<organism evidence="4 5">
    <name type="scientific">Lasius niger</name>
    <name type="common">Black garden ant</name>
    <dbReference type="NCBI Taxonomy" id="67767"/>
    <lineage>
        <taxon>Eukaryota</taxon>
        <taxon>Metazoa</taxon>
        <taxon>Ecdysozoa</taxon>
        <taxon>Arthropoda</taxon>
        <taxon>Hexapoda</taxon>
        <taxon>Insecta</taxon>
        <taxon>Pterygota</taxon>
        <taxon>Neoptera</taxon>
        <taxon>Endopterygota</taxon>
        <taxon>Hymenoptera</taxon>
        <taxon>Apocrita</taxon>
        <taxon>Aculeata</taxon>
        <taxon>Formicoidea</taxon>
        <taxon>Formicidae</taxon>
        <taxon>Formicinae</taxon>
        <taxon>Lasius</taxon>
        <taxon>Lasius</taxon>
    </lineage>
</organism>
<gene>
    <name evidence="4" type="ORF">RF55_13838</name>
</gene>
<dbReference type="Pfam" id="PF00400">
    <property type="entry name" value="WD40"/>
    <property type="match status" value="2"/>
</dbReference>
<dbReference type="GO" id="GO:0045717">
    <property type="term" value="P:negative regulation of fatty acid biosynthetic process"/>
    <property type="evidence" value="ECO:0007669"/>
    <property type="project" value="TreeGrafter"/>
</dbReference>
<dbReference type="PANTHER" id="PTHR15574">
    <property type="entry name" value="WD REPEAT DOMAIN-CONTAINING FAMILY"/>
    <property type="match status" value="1"/>
</dbReference>
<dbReference type="PaxDb" id="67767-A0A0J7K9C7"/>
<name>A0A0J7K9C7_LASNI</name>
<dbReference type="Proteomes" id="UP000036403">
    <property type="component" value="Unassembled WGS sequence"/>
</dbReference>